<dbReference type="CDD" id="cd00293">
    <property type="entry name" value="USP-like"/>
    <property type="match status" value="1"/>
</dbReference>
<proteinExistence type="inferred from homology"/>
<evidence type="ECO:0000259" key="2">
    <source>
        <dbReference type="Pfam" id="PF00582"/>
    </source>
</evidence>
<dbReference type="RefSeq" id="WP_093241085.1">
    <property type="nucleotide sequence ID" value="NZ_FNQF01000003.1"/>
</dbReference>
<evidence type="ECO:0000313" key="3">
    <source>
        <dbReference type="EMBL" id="SEA16065.1"/>
    </source>
</evidence>
<protein>
    <submittedName>
        <fullName evidence="3">Nucleotide-binding universal stress protein, UspA family</fullName>
    </submittedName>
</protein>
<dbReference type="Proteomes" id="UP000198820">
    <property type="component" value="Unassembled WGS sequence"/>
</dbReference>
<accession>A0A1H3YWW8</accession>
<name>A0A1H3YWW8_9FLAO</name>
<dbReference type="Gene3D" id="3.40.50.12370">
    <property type="match status" value="1"/>
</dbReference>
<dbReference type="InterPro" id="IPR006016">
    <property type="entry name" value="UspA"/>
</dbReference>
<dbReference type="PANTHER" id="PTHR46268:SF6">
    <property type="entry name" value="UNIVERSAL STRESS PROTEIN UP12"/>
    <property type="match status" value="1"/>
</dbReference>
<evidence type="ECO:0000313" key="4">
    <source>
        <dbReference type="Proteomes" id="UP000198820"/>
    </source>
</evidence>
<sequence length="294" mass="33507">MKKKEILSKNPKVMIALDITEMDAVLLKYVSYLSEVLSPEHFYFVHNIKQSKLYNIYEDLLEEENLTVEDLIEKALKETISENYTGKTDFTSIITTDEYTESILSHLAKKYKIDMLMIGYKSEFQGTGALTQKLAKMLNAHLMLIPEEAQNQLKKVLVPTDYSSSSVEGFMAAKELTENSDNKLIQGLHVYSIPSYFFPYINTQKAESKTIAHLKEKEKNFLKKYKLKDQVTFKNINQEDSSIVEIIKDEALKNSFDLIIVTAHGANTITSLFLGSVTNELITSSSYKPVLVIK</sequence>
<comment type="similarity">
    <text evidence="1">Belongs to the universal stress protein A family.</text>
</comment>
<evidence type="ECO:0000256" key="1">
    <source>
        <dbReference type="ARBA" id="ARBA00008791"/>
    </source>
</evidence>
<dbReference type="AlphaFoldDB" id="A0A1H3YWW8"/>
<dbReference type="SUPFAM" id="SSF52402">
    <property type="entry name" value="Adenine nucleotide alpha hydrolases-like"/>
    <property type="match status" value="1"/>
</dbReference>
<dbReference type="InterPro" id="IPR006015">
    <property type="entry name" value="Universal_stress_UspA"/>
</dbReference>
<dbReference type="PRINTS" id="PR01438">
    <property type="entry name" value="UNVRSLSTRESS"/>
</dbReference>
<organism evidence="3 4">
    <name type="scientific">Psychroflexus halocasei</name>
    <dbReference type="NCBI Taxonomy" id="908615"/>
    <lineage>
        <taxon>Bacteria</taxon>
        <taxon>Pseudomonadati</taxon>
        <taxon>Bacteroidota</taxon>
        <taxon>Flavobacteriia</taxon>
        <taxon>Flavobacteriales</taxon>
        <taxon>Flavobacteriaceae</taxon>
        <taxon>Psychroflexus</taxon>
    </lineage>
</organism>
<dbReference type="PANTHER" id="PTHR46268">
    <property type="entry name" value="STRESS RESPONSE PROTEIN NHAX"/>
    <property type="match status" value="1"/>
</dbReference>
<reference evidence="3 4" key="1">
    <citation type="submission" date="2016-10" db="EMBL/GenBank/DDBJ databases">
        <authorList>
            <person name="de Groot N.N."/>
        </authorList>
    </citation>
    <scope>NUCLEOTIDE SEQUENCE [LARGE SCALE GENOMIC DNA]</scope>
    <source>
        <strain evidence="3 4">DSM 23581</strain>
    </source>
</reference>
<gene>
    <name evidence="3" type="ORF">SAMN05421540_103287</name>
</gene>
<dbReference type="STRING" id="908615.SAMN05421540_103287"/>
<feature type="domain" description="UspA" evidence="2">
    <location>
        <begin position="154"/>
        <end position="294"/>
    </location>
</feature>
<dbReference type="Pfam" id="PF00582">
    <property type="entry name" value="Usp"/>
    <property type="match status" value="1"/>
</dbReference>
<keyword evidence="4" id="KW-1185">Reference proteome</keyword>
<dbReference type="EMBL" id="FNQF01000003">
    <property type="protein sequence ID" value="SEA16065.1"/>
    <property type="molecule type" value="Genomic_DNA"/>
</dbReference>